<organism evidence="2 3">
    <name type="scientific">Urinicoccus massiliensis</name>
    <dbReference type="NCBI Taxonomy" id="1723382"/>
    <lineage>
        <taxon>Bacteria</taxon>
        <taxon>Bacillati</taxon>
        <taxon>Bacillota</taxon>
        <taxon>Tissierellia</taxon>
        <taxon>Tissierellales</taxon>
        <taxon>Peptoniphilaceae</taxon>
        <taxon>Urinicoccus</taxon>
    </lineage>
</organism>
<dbReference type="Gene3D" id="3.40.50.300">
    <property type="entry name" value="P-loop containing nucleotide triphosphate hydrolases"/>
    <property type="match status" value="1"/>
</dbReference>
<sequence length="593" mass="68152">MTKQVESWLEPVKKDPEAFAWFRKQVEDKKEVLEALLEDLAYTKAIHRYYAKRKSKERFVSNAKTRKYALDEILLRDQIKDFKGIDPIHFLAYGEVFFQKNQEARHSNLVLTAYVREAIGRITDVLHRGDAVFLRGHLGTGKTELAYEAMEVFSFEVHLDQVLWPLLDKAQEEDYREIYQRAYDQVQGESLPSPYFISGNKDIRASDLFIEKSLKLKGALEGKSIQKAYGELEALREELGKSQGEKEVVNQLYSMKYGNFGTEVIDLPKEVYLAIKEGRPLIIDELNAIPMEHLIALNDLLQKKPGESVYITGIGQVLIKRGFGLIATGNISTESIFYEGTEDLNPAFSSRFISLEYDYLPQSIDDRFAKMEDPGKNQLYQVLISLLTGQDGRLYLPGGLKSMEELYRLSQLAKTTQLIFSNRWYDNGDMDVELREGVMSLRHLVRILEEWAFGEKIDLSMALYQGFISSNHNDDDVNLLLELAANYGFFKSSDGWTVKRRGVGEPAPLKEELRSRPYHYLPLDLEEVAREDFLALLFGPLPQWEEVPEELASVYQGQGVDPVEFLDFKNRLQDLEENTSLVERLGDRDQDEV</sequence>
<dbReference type="AlphaFoldDB" id="A0A8H2R0T7"/>
<feature type="coiled-coil region" evidence="1">
    <location>
        <begin position="225"/>
        <end position="252"/>
    </location>
</feature>
<accession>A0A8H2R0T7</accession>
<dbReference type="RefSeq" id="WP_131748446.1">
    <property type="nucleotide sequence ID" value="NZ_CAACYI010000001.1"/>
</dbReference>
<comment type="caution">
    <text evidence="2">The sequence shown here is derived from an EMBL/GenBank/DDBJ whole genome shotgun (WGS) entry which is preliminary data.</text>
</comment>
<evidence type="ECO:0000256" key="1">
    <source>
        <dbReference type="SAM" id="Coils"/>
    </source>
</evidence>
<keyword evidence="1" id="KW-0175">Coiled coil</keyword>
<evidence type="ECO:0000313" key="3">
    <source>
        <dbReference type="Proteomes" id="UP000377798"/>
    </source>
</evidence>
<reference evidence="2 3" key="1">
    <citation type="submission" date="2019-02" db="EMBL/GenBank/DDBJ databases">
        <authorList>
            <consortium name="Pathogen Informatics"/>
        </authorList>
    </citation>
    <scope>NUCLEOTIDE SEQUENCE [LARGE SCALE GENOMIC DNA]</scope>
    <source>
        <strain evidence="2 3">3012STDY7089603</strain>
    </source>
</reference>
<evidence type="ECO:0000313" key="2">
    <source>
        <dbReference type="EMBL" id="VFB15988.1"/>
    </source>
</evidence>
<dbReference type="SUPFAM" id="SSF52540">
    <property type="entry name" value="P-loop containing nucleoside triphosphate hydrolases"/>
    <property type="match status" value="1"/>
</dbReference>
<proteinExistence type="predicted"/>
<dbReference type="InterPro" id="IPR027417">
    <property type="entry name" value="P-loop_NTPase"/>
</dbReference>
<protein>
    <recommendedName>
        <fullName evidence="4">ATPase dynein-related AAA domain-containing protein</fullName>
    </recommendedName>
</protein>
<gene>
    <name evidence="2" type="ORF">NCTC13150_00498</name>
</gene>
<dbReference type="EMBL" id="CAACYI010000001">
    <property type="protein sequence ID" value="VFB15988.1"/>
    <property type="molecule type" value="Genomic_DNA"/>
</dbReference>
<dbReference type="Proteomes" id="UP000377798">
    <property type="component" value="Unassembled WGS sequence"/>
</dbReference>
<evidence type="ECO:0008006" key="4">
    <source>
        <dbReference type="Google" id="ProtNLM"/>
    </source>
</evidence>
<keyword evidence="3" id="KW-1185">Reference proteome</keyword>
<name>A0A8H2R0T7_9FIRM</name>